<protein>
    <submittedName>
        <fullName evidence="1">Uncharacterized protein</fullName>
    </submittedName>
</protein>
<keyword evidence="2" id="KW-1185">Reference proteome</keyword>
<gene>
    <name evidence="1" type="ORF">SAMN02745674_01809</name>
</gene>
<proteinExistence type="predicted"/>
<organism evidence="1 2">
    <name type="scientific">Lysobacter spongiicola DSM 21749</name>
    <dbReference type="NCBI Taxonomy" id="1122188"/>
    <lineage>
        <taxon>Bacteria</taxon>
        <taxon>Pseudomonadati</taxon>
        <taxon>Pseudomonadota</taxon>
        <taxon>Gammaproteobacteria</taxon>
        <taxon>Lysobacterales</taxon>
        <taxon>Lysobacteraceae</taxon>
        <taxon>Novilysobacter</taxon>
    </lineage>
</organism>
<evidence type="ECO:0000313" key="2">
    <source>
        <dbReference type="Proteomes" id="UP000190061"/>
    </source>
</evidence>
<evidence type="ECO:0000313" key="1">
    <source>
        <dbReference type="EMBL" id="SKA07973.1"/>
    </source>
</evidence>
<dbReference type="PROSITE" id="PS51257">
    <property type="entry name" value="PROKAR_LIPOPROTEIN"/>
    <property type="match status" value="1"/>
</dbReference>
<dbReference type="Proteomes" id="UP000190061">
    <property type="component" value="Unassembled WGS sequence"/>
</dbReference>
<accession>A0A1T4QW55</accession>
<name>A0A1T4QW55_9GAMM</name>
<reference evidence="1 2" key="1">
    <citation type="submission" date="2017-02" db="EMBL/GenBank/DDBJ databases">
        <authorList>
            <person name="Peterson S.W."/>
        </authorList>
    </citation>
    <scope>NUCLEOTIDE SEQUENCE [LARGE SCALE GENOMIC DNA]</scope>
    <source>
        <strain evidence="1 2">DSM 21749</strain>
    </source>
</reference>
<dbReference type="EMBL" id="FUXP01000006">
    <property type="protein sequence ID" value="SKA07973.1"/>
    <property type="molecule type" value="Genomic_DNA"/>
</dbReference>
<sequence>MEFRWSNAKKMVGITAVILPALTLTGCSEGRATTATCLDELQAAPRASSLTLDIEQITGGGTVERGGSKDEWSDIRSISTSCEPPARLPGENMFLNDSGMRDPPKPVQVVNLPGLSGVVFAYSSRGDEEIMTGYAAALVEYGPDGKPRRSYRATEILWDEGWGRHVTSLLTPAGIRRCSVELEYFTYSGSDIVGVLETPRRSPPFCEDLVALPVDA</sequence>
<dbReference type="AlphaFoldDB" id="A0A1T4QW55"/>
<dbReference type="STRING" id="1122188.SAMN02745674_01809"/>
<dbReference type="RefSeq" id="WP_143814237.1">
    <property type="nucleotide sequence ID" value="NZ_FUXP01000006.1"/>
</dbReference>